<dbReference type="PATRIC" id="fig|286156.4.peg.1111"/>
<evidence type="ECO:0000313" key="2">
    <source>
        <dbReference type="EMBL" id="OCQ53748.1"/>
    </source>
</evidence>
<gene>
    <name evidence="2" type="ORF">Ppb6_00974</name>
</gene>
<accession>A0A1C0U751</accession>
<reference evidence="2 3" key="1">
    <citation type="submission" date="2015-12" db="EMBL/GenBank/DDBJ databases">
        <title>Genome comparisons provide insights into the role of secondary metabolites in the pathogenic phase of the Photorhabdus life cycle.</title>
        <authorList>
            <person name="Tobias N.J."/>
            <person name="Mishra B."/>
            <person name="Gupta D.K."/>
            <person name="Thines M."/>
            <person name="Stinear T.P."/>
            <person name="Bode H.B."/>
        </authorList>
    </citation>
    <scope>NUCLEOTIDE SEQUENCE [LARGE SCALE GENOMIC DNA]</scope>
    <source>
        <strain evidence="2 3">PB68.1</strain>
    </source>
</reference>
<keyword evidence="3" id="KW-1185">Reference proteome</keyword>
<dbReference type="InterPro" id="IPR025272">
    <property type="entry name" value="SocA_Panacea"/>
</dbReference>
<evidence type="ECO:0000313" key="3">
    <source>
        <dbReference type="Proteomes" id="UP000093476"/>
    </source>
</evidence>
<dbReference type="AlphaFoldDB" id="A0A1C0U751"/>
<dbReference type="Pfam" id="PF13274">
    <property type="entry name" value="SocA_Panacea"/>
    <property type="match status" value="1"/>
</dbReference>
<dbReference type="Proteomes" id="UP000093476">
    <property type="component" value="Unassembled WGS sequence"/>
</dbReference>
<comment type="caution">
    <text evidence="2">The sequence shown here is derived from an EMBL/GenBank/DDBJ whole genome shotgun (WGS) entry which is preliminary data.</text>
</comment>
<organism evidence="2 3">
    <name type="scientific">Photorhabdus australis subsp. thailandensis</name>
    <dbReference type="NCBI Taxonomy" id="2805096"/>
    <lineage>
        <taxon>Bacteria</taxon>
        <taxon>Pseudomonadati</taxon>
        <taxon>Pseudomonadota</taxon>
        <taxon>Gammaproteobacteria</taxon>
        <taxon>Enterobacterales</taxon>
        <taxon>Morganellaceae</taxon>
        <taxon>Photorhabdus</taxon>
    </lineage>
</organism>
<proteinExistence type="predicted"/>
<sequence length="191" mass="21485">MYYLSYLNEGIEMLDVRFDSEKAIEAILYVASIAPISDIYHVGKILYFADRLHLERYGRLITGDNYLAMKDGPVAENAYDIIKIARGDGRFIPNGCDVDIIRSSLSVEGRYGNHQIRALRDFDEDVFSDSDIDCINEAIEKYGNLSFKEIRDISHDSVWMAANQNGEIPLAVIAANCKDGDKLIAYLTSAE</sequence>
<protein>
    <recommendedName>
        <fullName evidence="1">Antitoxin SocA-like Panacea domain-containing protein</fullName>
    </recommendedName>
</protein>
<dbReference type="STRING" id="286156.Ppb6_00974"/>
<name>A0A1C0U751_9GAMM</name>
<evidence type="ECO:0000259" key="1">
    <source>
        <dbReference type="Pfam" id="PF13274"/>
    </source>
</evidence>
<dbReference type="EMBL" id="LOMY01000031">
    <property type="protein sequence ID" value="OCQ53748.1"/>
    <property type="molecule type" value="Genomic_DNA"/>
</dbReference>
<feature type="domain" description="Antitoxin SocA-like Panacea" evidence="1">
    <location>
        <begin position="44"/>
        <end position="159"/>
    </location>
</feature>
<dbReference type="RefSeq" id="WP_240487707.1">
    <property type="nucleotide sequence ID" value="NZ_LOMY01000031.1"/>
</dbReference>